<dbReference type="Gene3D" id="3.40.50.12780">
    <property type="entry name" value="N-terminal domain of ligase-like"/>
    <property type="match status" value="1"/>
</dbReference>
<dbReference type="SUPFAM" id="SSF56801">
    <property type="entry name" value="Acetyl-CoA synthetase-like"/>
    <property type="match status" value="1"/>
</dbReference>
<dbReference type="FunFam" id="3.30.300.30:FF:000008">
    <property type="entry name" value="2,3-dihydroxybenzoate-AMP ligase"/>
    <property type="match status" value="1"/>
</dbReference>
<keyword evidence="8" id="KW-1185">Reference proteome</keyword>
<dbReference type="PROSITE" id="PS00455">
    <property type="entry name" value="AMP_BINDING"/>
    <property type="match status" value="1"/>
</dbReference>
<gene>
    <name evidence="7" type="ORF">E8K88_12980</name>
</gene>
<dbReference type="Proteomes" id="UP000306236">
    <property type="component" value="Unassembled WGS sequence"/>
</dbReference>
<organism evidence="7 8">
    <name type="scientific">Lampropedia aestuarii</name>
    <dbReference type="NCBI Taxonomy" id="2562762"/>
    <lineage>
        <taxon>Bacteria</taxon>
        <taxon>Pseudomonadati</taxon>
        <taxon>Pseudomonadota</taxon>
        <taxon>Betaproteobacteria</taxon>
        <taxon>Burkholderiales</taxon>
        <taxon>Comamonadaceae</taxon>
        <taxon>Lampropedia</taxon>
    </lineage>
</organism>
<evidence type="ECO:0000259" key="6">
    <source>
        <dbReference type="Pfam" id="PF13193"/>
    </source>
</evidence>
<dbReference type="InterPro" id="IPR020845">
    <property type="entry name" value="AMP-binding_CS"/>
</dbReference>
<evidence type="ECO:0000313" key="7">
    <source>
        <dbReference type="EMBL" id="THJ32192.1"/>
    </source>
</evidence>
<dbReference type="PANTHER" id="PTHR43859">
    <property type="entry name" value="ACYL-ACTIVATING ENZYME"/>
    <property type="match status" value="1"/>
</dbReference>
<dbReference type="InterPro" id="IPR045851">
    <property type="entry name" value="AMP-bd_C_sf"/>
</dbReference>
<dbReference type="Gene3D" id="3.30.300.30">
    <property type="match status" value="1"/>
</dbReference>
<dbReference type="GO" id="GO:0016874">
    <property type="term" value="F:ligase activity"/>
    <property type="evidence" value="ECO:0007669"/>
    <property type="project" value="UniProtKB-KW"/>
</dbReference>
<reference evidence="7 8" key="1">
    <citation type="submission" date="2019-04" db="EMBL/GenBank/DDBJ databases">
        <title>Lampropedia sp YIM MLB12 draf genome.</title>
        <authorList>
            <person name="Wang Y.-X."/>
        </authorList>
    </citation>
    <scope>NUCLEOTIDE SEQUENCE [LARGE SCALE GENOMIC DNA]</scope>
    <source>
        <strain evidence="7 8">YIM MLB12</strain>
    </source>
</reference>
<evidence type="ECO:0000313" key="8">
    <source>
        <dbReference type="Proteomes" id="UP000306236"/>
    </source>
</evidence>
<feature type="domain" description="AMP-dependent synthetase/ligase" evidence="5">
    <location>
        <begin position="18"/>
        <end position="404"/>
    </location>
</feature>
<keyword evidence="3" id="KW-0276">Fatty acid metabolism</keyword>
<evidence type="ECO:0000259" key="5">
    <source>
        <dbReference type="Pfam" id="PF00501"/>
    </source>
</evidence>
<dbReference type="Pfam" id="PF00501">
    <property type="entry name" value="AMP-binding"/>
    <property type="match status" value="1"/>
</dbReference>
<evidence type="ECO:0000256" key="4">
    <source>
        <dbReference type="ARBA" id="ARBA00023098"/>
    </source>
</evidence>
<dbReference type="CDD" id="cd12119">
    <property type="entry name" value="ttLC_FACS_AlkK_like"/>
    <property type="match status" value="1"/>
</dbReference>
<evidence type="ECO:0000256" key="1">
    <source>
        <dbReference type="ARBA" id="ARBA00006432"/>
    </source>
</evidence>
<dbReference type="InterPro" id="IPR000873">
    <property type="entry name" value="AMP-dep_synth/lig_dom"/>
</dbReference>
<dbReference type="InterPro" id="IPR042099">
    <property type="entry name" value="ANL_N_sf"/>
</dbReference>
<keyword evidence="4" id="KW-0443">Lipid metabolism</keyword>
<evidence type="ECO:0000256" key="3">
    <source>
        <dbReference type="ARBA" id="ARBA00022832"/>
    </source>
</evidence>
<feature type="domain" description="AMP-binding enzyme C-terminal" evidence="6">
    <location>
        <begin position="454"/>
        <end position="528"/>
    </location>
</feature>
<dbReference type="OrthoDB" id="9766486at2"/>
<dbReference type="InterPro" id="IPR025110">
    <property type="entry name" value="AMP-bd_C"/>
</dbReference>
<keyword evidence="2 7" id="KW-0436">Ligase</keyword>
<dbReference type="NCBIfam" id="NF004837">
    <property type="entry name" value="PRK06187.1"/>
    <property type="match status" value="1"/>
</dbReference>
<dbReference type="Pfam" id="PF13193">
    <property type="entry name" value="AMP-binding_C"/>
    <property type="match status" value="1"/>
</dbReference>
<dbReference type="PANTHER" id="PTHR43859:SF4">
    <property type="entry name" value="BUTANOATE--COA LIGASE AAE1-RELATED"/>
    <property type="match status" value="1"/>
</dbReference>
<evidence type="ECO:0000256" key="2">
    <source>
        <dbReference type="ARBA" id="ARBA00022598"/>
    </source>
</evidence>
<dbReference type="AlphaFoldDB" id="A0A4V3YWQ5"/>
<comment type="caution">
    <text evidence="7">The sequence shown here is derived from an EMBL/GenBank/DDBJ whole genome shotgun (WGS) entry which is preliminary data.</text>
</comment>
<sequence length="546" mass="60106">MLQGLMQDRPLLISSLVEHAARFHPEAEIVSRLPEGGMHRTNWRGIQRGAKQVANALQTLGVKPSDRIGTLAWNSYRHLMLYYGVSGSGAVLHTVNPRLFPEQIEYIVNHAEDQVLFFDVTFAPLVEQLAAKFTTVKHFVLMASRAHCPQLNIPNLLYWDELIDTQSTDYDWPEFDEKSASSLCYTSGTTGNPKGVLYSHRSTVLHTLMELAPDTFGISSNETLLLVVPMFHANAWGSPYAAAMVGAKMVLPGQHLDGASIYSLMRDEKVTFSQGVPTVWMMLFQYLDANPQLDPSELGVKRVGIGGAAVAQSMLERFENEFQAEVVQGWGMTETSPIGVVSKLLPKHAGWSAQELLPVKLKQGRGVWGVDLKIVGPDGQVQPWDGVASGALHVRGPWIASGYFRAEGGAALDDEGYFDTGDVATISPDGYLQLVDRSKDVIKSGGEWISSIDLENTATTHPAVAEAAVIGVQHPKWQERPLLIAVVKDGQQVDKQELLDFLGERVAKWWVPDDVVFVDSLPHTATGKLLKVQLREQFGAHRLPTL</sequence>
<dbReference type="EMBL" id="SSWX01000017">
    <property type="protein sequence ID" value="THJ32192.1"/>
    <property type="molecule type" value="Genomic_DNA"/>
</dbReference>
<dbReference type="GO" id="GO:0006631">
    <property type="term" value="P:fatty acid metabolic process"/>
    <property type="evidence" value="ECO:0007669"/>
    <property type="project" value="UniProtKB-KW"/>
</dbReference>
<proteinExistence type="inferred from homology"/>
<comment type="similarity">
    <text evidence="1">Belongs to the ATP-dependent AMP-binding enzyme family.</text>
</comment>
<protein>
    <submittedName>
        <fullName evidence="7">Long-chain-fatty-acid--CoA ligase</fullName>
    </submittedName>
</protein>
<name>A0A4V3YWQ5_9BURK</name>
<accession>A0A4V3YWQ5</accession>